<dbReference type="AlphaFoldDB" id="A0A3R7HVX4"/>
<dbReference type="EMBL" id="NKDB02000002">
    <property type="protein sequence ID" value="RKJ97006.1"/>
    <property type="molecule type" value="Genomic_DNA"/>
</dbReference>
<dbReference type="SUPFAM" id="SSF55961">
    <property type="entry name" value="Bet v1-like"/>
    <property type="match status" value="1"/>
</dbReference>
<proteinExistence type="inferred from homology"/>
<comment type="similarity">
    <text evidence="1">Belongs to the AHA1 family.</text>
</comment>
<evidence type="ECO:0000256" key="1">
    <source>
        <dbReference type="ARBA" id="ARBA00006817"/>
    </source>
</evidence>
<dbReference type="Pfam" id="PF08327">
    <property type="entry name" value="AHSA1"/>
    <property type="match status" value="1"/>
</dbReference>
<dbReference type="Proteomes" id="UP000216225">
    <property type="component" value="Unassembled WGS sequence"/>
</dbReference>
<accession>A0A3R7HVX4</accession>
<dbReference type="RefSeq" id="WP_094438528.1">
    <property type="nucleotide sequence ID" value="NZ_NKDB02000002.1"/>
</dbReference>
<organism evidence="3 4">
    <name type="scientific">Alicycliphilus denitrificans</name>
    <dbReference type="NCBI Taxonomy" id="179636"/>
    <lineage>
        <taxon>Bacteria</taxon>
        <taxon>Pseudomonadati</taxon>
        <taxon>Pseudomonadota</taxon>
        <taxon>Betaproteobacteria</taxon>
        <taxon>Burkholderiales</taxon>
        <taxon>Comamonadaceae</taxon>
        <taxon>Alicycliphilus</taxon>
    </lineage>
</organism>
<evidence type="ECO:0000313" key="4">
    <source>
        <dbReference type="Proteomes" id="UP000216225"/>
    </source>
</evidence>
<dbReference type="InterPro" id="IPR023393">
    <property type="entry name" value="START-like_dom_sf"/>
</dbReference>
<dbReference type="Gene3D" id="3.30.530.20">
    <property type="match status" value="1"/>
</dbReference>
<name>A0A3R7HVX4_9BURK</name>
<evidence type="ECO:0000313" key="3">
    <source>
        <dbReference type="EMBL" id="RKJ97006.1"/>
    </source>
</evidence>
<evidence type="ECO:0000259" key="2">
    <source>
        <dbReference type="Pfam" id="PF08327"/>
    </source>
</evidence>
<protein>
    <submittedName>
        <fullName evidence="3">Polyketide cyclase</fullName>
    </submittedName>
</protein>
<feature type="domain" description="Activator of Hsp90 ATPase homologue 1/2-like C-terminal" evidence="2">
    <location>
        <begin position="20"/>
        <end position="145"/>
    </location>
</feature>
<sequence>MSPAVSDEIRTLCTTRVLAASPAAVFGAIADWRLISRWWGPAGFHSTFHTFDFRPGGRWIHTLHGPDGTDYANECRFTEIVAGQRVVIEHTSAPWFELELTLAPQDGGTRIGWRQTFADAETCARLASVCVPGNEQNLDRLAAVLADLAARR</sequence>
<dbReference type="InterPro" id="IPR013538">
    <property type="entry name" value="ASHA1/2-like_C"/>
</dbReference>
<gene>
    <name evidence="3" type="ORF">CE154_013505</name>
</gene>
<comment type="caution">
    <text evidence="3">The sequence shown here is derived from an EMBL/GenBank/DDBJ whole genome shotgun (WGS) entry which is preliminary data.</text>
</comment>
<reference evidence="3 4" key="1">
    <citation type="submission" date="2018-09" db="EMBL/GenBank/DDBJ databases">
        <title>Genome comparison of Alicycliphilus sp. BQ1, a polyurethanolytic bacterium, with its closest phylogenetic relatives Alicycliphilus denitrificans BC and K601, unable to attack polyurethane.</title>
        <authorList>
            <person name="Loza-Tavera H."/>
            <person name="Lozano L."/>
            <person name="Cevallos M."/>
            <person name="Maya-Lucas O."/>
            <person name="Garcia-Mena J."/>
            <person name="Hernandez J."/>
        </authorList>
    </citation>
    <scope>NUCLEOTIDE SEQUENCE [LARGE SCALE GENOMIC DNA]</scope>
    <source>
        <strain evidence="3 4">BQ1</strain>
    </source>
</reference>